<keyword evidence="3" id="KW-0732">Signal</keyword>
<comment type="subcellular location">
    <subcellularLocation>
        <location evidence="1">Periplasm</location>
    </subcellularLocation>
</comment>
<evidence type="ECO:0000313" key="6">
    <source>
        <dbReference type="Proteomes" id="UP000481583"/>
    </source>
</evidence>
<gene>
    <name evidence="5" type="ORF">G5C51_21795</name>
</gene>
<dbReference type="SMART" id="SM00062">
    <property type="entry name" value="PBPb"/>
    <property type="match status" value="1"/>
</dbReference>
<dbReference type="AlphaFoldDB" id="A0A6G4U366"/>
<dbReference type="EMBL" id="JAAKZV010000099">
    <property type="protein sequence ID" value="NGN66523.1"/>
    <property type="molecule type" value="Genomic_DNA"/>
</dbReference>
<dbReference type="Proteomes" id="UP000481583">
    <property type="component" value="Unassembled WGS sequence"/>
</dbReference>
<name>A0A6G4U366_9ACTN</name>
<evidence type="ECO:0000313" key="5">
    <source>
        <dbReference type="EMBL" id="NGN66523.1"/>
    </source>
</evidence>
<comment type="caution">
    <text evidence="5">The sequence shown here is derived from an EMBL/GenBank/DDBJ whole genome shotgun (WGS) entry which is preliminary data.</text>
</comment>
<dbReference type="InterPro" id="IPR001638">
    <property type="entry name" value="Solute-binding_3/MltF_N"/>
</dbReference>
<dbReference type="PANTHER" id="PTHR30024:SF47">
    <property type="entry name" value="TAURINE-BINDING PERIPLASMIC PROTEIN"/>
    <property type="match status" value="1"/>
</dbReference>
<protein>
    <submittedName>
        <fullName evidence="5">ABC transporter substrate-binding protein</fullName>
    </submittedName>
</protein>
<accession>A0A6G4U366</accession>
<dbReference type="PANTHER" id="PTHR30024">
    <property type="entry name" value="ALIPHATIC SULFONATES-BINDING PROTEIN-RELATED"/>
    <property type="match status" value="1"/>
</dbReference>
<evidence type="ECO:0000256" key="3">
    <source>
        <dbReference type="ARBA" id="ARBA00022729"/>
    </source>
</evidence>
<sequence length="278" mass="29759">MPIVDDAGVQLAIDRGLFKAEGLTVKTRMVKGGAEAVPALKGGALDLSFGGYTTWFAAQSQRVMDLKLVADSYRMRPGVLVLAVPKNSPVKRPKDLAGRKIAVNVKHNLASLLTRTALAPHGVKVDEEKNTVEVPYPQMEAALKNGSVDAAFMPEPFISQAAKNIGARTVVDLGKGPTATAPIAGYAATADFATKHPKTVAAFQRAVNKAQKLLADEAVRKDIIPKYTEIPAPMVAKLTYGVFPTDLDPARLKPMNDMMIEQGYLKQPVDIDSMLVGP</sequence>
<evidence type="ECO:0000259" key="4">
    <source>
        <dbReference type="SMART" id="SM00062"/>
    </source>
</evidence>
<reference evidence="5 6" key="1">
    <citation type="submission" date="2020-02" db="EMBL/GenBank/DDBJ databases">
        <title>Whole-genome analyses of novel actinobacteria.</title>
        <authorList>
            <person name="Sahin N."/>
        </authorList>
    </citation>
    <scope>NUCLEOTIDE SEQUENCE [LARGE SCALE GENOMIC DNA]</scope>
    <source>
        <strain evidence="5 6">A7024</strain>
    </source>
</reference>
<evidence type="ECO:0000256" key="2">
    <source>
        <dbReference type="ARBA" id="ARBA00010742"/>
    </source>
</evidence>
<keyword evidence="6" id="KW-1185">Reference proteome</keyword>
<dbReference type="GO" id="GO:0042597">
    <property type="term" value="C:periplasmic space"/>
    <property type="evidence" value="ECO:0007669"/>
    <property type="project" value="UniProtKB-SubCell"/>
</dbReference>
<dbReference type="Pfam" id="PF13379">
    <property type="entry name" value="NMT1_2"/>
    <property type="match status" value="1"/>
</dbReference>
<evidence type="ECO:0000256" key="1">
    <source>
        <dbReference type="ARBA" id="ARBA00004418"/>
    </source>
</evidence>
<dbReference type="Gene3D" id="3.40.190.10">
    <property type="entry name" value="Periplasmic binding protein-like II"/>
    <property type="match status" value="2"/>
</dbReference>
<comment type="similarity">
    <text evidence="2">Belongs to the bacterial solute-binding protein SsuA/TauA family.</text>
</comment>
<dbReference type="CDD" id="cd01008">
    <property type="entry name" value="PBP2_NrtA_SsuA_CpmA_like"/>
    <property type="match status" value="1"/>
</dbReference>
<proteinExistence type="inferred from homology"/>
<organism evidence="5 6">
    <name type="scientific">Streptomyces coryli</name>
    <dbReference type="NCBI Taxonomy" id="1128680"/>
    <lineage>
        <taxon>Bacteria</taxon>
        <taxon>Bacillati</taxon>
        <taxon>Actinomycetota</taxon>
        <taxon>Actinomycetes</taxon>
        <taxon>Kitasatosporales</taxon>
        <taxon>Streptomycetaceae</taxon>
        <taxon>Streptomyces</taxon>
    </lineage>
</organism>
<dbReference type="SUPFAM" id="SSF53850">
    <property type="entry name" value="Periplasmic binding protein-like II"/>
    <property type="match status" value="1"/>
</dbReference>
<feature type="domain" description="Solute-binding protein family 3/N-terminal" evidence="4">
    <location>
        <begin position="8"/>
        <end position="231"/>
    </location>
</feature>